<protein>
    <submittedName>
        <fullName evidence="5">ABC-type multidrug transport system, ATPase component</fullName>
    </submittedName>
</protein>
<proteinExistence type="predicted"/>
<dbReference type="KEGG" id="clg:Calag_1570"/>
<dbReference type="InterPro" id="IPR003439">
    <property type="entry name" value="ABC_transporter-like_ATP-bd"/>
</dbReference>
<organism evidence="5 6">
    <name type="scientific">Caldisphaera lagunensis (strain DSM 15908 / JCM 11604 / ANMR 0165 / IC-154)</name>
    <dbReference type="NCBI Taxonomy" id="1056495"/>
    <lineage>
        <taxon>Archaea</taxon>
        <taxon>Thermoproteota</taxon>
        <taxon>Thermoprotei</taxon>
        <taxon>Acidilobales</taxon>
        <taxon>Caldisphaeraceae</taxon>
        <taxon>Caldisphaera</taxon>
    </lineage>
</organism>
<keyword evidence="2" id="KW-0547">Nucleotide-binding</keyword>
<dbReference type="HOGENOM" id="CLU_000604_1_2_2"/>
<dbReference type="InterPro" id="IPR003593">
    <property type="entry name" value="AAA+_ATPase"/>
</dbReference>
<evidence type="ECO:0000256" key="3">
    <source>
        <dbReference type="ARBA" id="ARBA00022840"/>
    </source>
</evidence>
<dbReference type="AlphaFoldDB" id="L0ABJ3"/>
<evidence type="ECO:0000256" key="2">
    <source>
        <dbReference type="ARBA" id="ARBA00022741"/>
    </source>
</evidence>
<evidence type="ECO:0000256" key="1">
    <source>
        <dbReference type="ARBA" id="ARBA00022448"/>
    </source>
</evidence>
<dbReference type="InterPro" id="IPR051782">
    <property type="entry name" value="ABC_Transporter_VariousFunc"/>
</dbReference>
<dbReference type="RefSeq" id="WP_015233165.1">
    <property type="nucleotide sequence ID" value="NC_019791.1"/>
</dbReference>
<keyword evidence="1" id="KW-0813">Transport</keyword>
<dbReference type="Pfam" id="PF00005">
    <property type="entry name" value="ABC_tran"/>
    <property type="match status" value="1"/>
</dbReference>
<dbReference type="SUPFAM" id="SSF52540">
    <property type="entry name" value="P-loop containing nucleoside triphosphate hydrolases"/>
    <property type="match status" value="1"/>
</dbReference>
<dbReference type="EMBL" id="CP003378">
    <property type="protein sequence ID" value="AFZ71268.1"/>
    <property type="molecule type" value="Genomic_DNA"/>
</dbReference>
<dbReference type="STRING" id="1056495.Calag_1570"/>
<evidence type="ECO:0000259" key="4">
    <source>
        <dbReference type="PROSITE" id="PS50893"/>
    </source>
</evidence>
<dbReference type="CDD" id="cd03230">
    <property type="entry name" value="ABC_DR_subfamily_A"/>
    <property type="match status" value="1"/>
</dbReference>
<dbReference type="SMART" id="SM00382">
    <property type="entry name" value="AAA"/>
    <property type="match status" value="1"/>
</dbReference>
<dbReference type="Proteomes" id="UP000010469">
    <property type="component" value="Chromosome"/>
</dbReference>
<feature type="domain" description="ABC transporter" evidence="4">
    <location>
        <begin position="9"/>
        <end position="233"/>
    </location>
</feature>
<dbReference type="OrthoDB" id="87732at2157"/>
<dbReference type="GO" id="GO:0016887">
    <property type="term" value="F:ATP hydrolysis activity"/>
    <property type="evidence" value="ECO:0007669"/>
    <property type="project" value="InterPro"/>
</dbReference>
<evidence type="ECO:0000313" key="5">
    <source>
        <dbReference type="EMBL" id="AFZ71268.1"/>
    </source>
</evidence>
<dbReference type="PANTHER" id="PTHR42939">
    <property type="entry name" value="ABC TRANSPORTER ATP-BINDING PROTEIN ALBC-RELATED"/>
    <property type="match status" value="1"/>
</dbReference>
<dbReference type="PANTHER" id="PTHR42939:SF1">
    <property type="entry name" value="ABC TRANSPORTER ATP-BINDING PROTEIN ALBC-RELATED"/>
    <property type="match status" value="1"/>
</dbReference>
<accession>L0ABJ3</accession>
<evidence type="ECO:0000313" key="6">
    <source>
        <dbReference type="Proteomes" id="UP000010469"/>
    </source>
</evidence>
<gene>
    <name evidence="5" type="ordered locus">Calag_1570</name>
</gene>
<name>L0ABJ3_CALLD</name>
<keyword evidence="6" id="KW-1185">Reference proteome</keyword>
<reference evidence="6" key="1">
    <citation type="submission" date="2012-03" db="EMBL/GenBank/DDBJ databases">
        <title>Complete genome of Caldisphaera lagunensis DSM 15908.</title>
        <authorList>
            <person name="Lucas S."/>
            <person name="Copeland A."/>
            <person name="Lapidus A."/>
            <person name="Glavina del Rio T."/>
            <person name="Dalin E."/>
            <person name="Tice H."/>
            <person name="Bruce D."/>
            <person name="Goodwin L."/>
            <person name="Pitluck S."/>
            <person name="Peters L."/>
            <person name="Mikhailova N."/>
            <person name="Teshima H."/>
            <person name="Kyrpides N."/>
            <person name="Mavromatis K."/>
            <person name="Ivanova N."/>
            <person name="Brettin T."/>
            <person name="Detter J.C."/>
            <person name="Han C."/>
            <person name="Larimer F."/>
            <person name="Land M."/>
            <person name="Hauser L."/>
            <person name="Markowitz V."/>
            <person name="Cheng J.-F."/>
            <person name="Hugenholtz P."/>
            <person name="Woyke T."/>
            <person name="Wu D."/>
            <person name="Spring S."/>
            <person name="Schroeder M."/>
            <person name="Brambilla E."/>
            <person name="Klenk H.-P."/>
            <person name="Eisen J.A."/>
        </authorList>
    </citation>
    <scope>NUCLEOTIDE SEQUENCE [LARGE SCALE GENOMIC DNA]</scope>
    <source>
        <strain evidence="6">DSM 15908 / JCM 11604 / IC-154</strain>
    </source>
</reference>
<dbReference type="eggNOG" id="arCOG00194">
    <property type="taxonomic scope" value="Archaea"/>
</dbReference>
<keyword evidence="3" id="KW-0067">ATP-binding</keyword>
<dbReference type="Gene3D" id="3.40.50.300">
    <property type="entry name" value="P-loop containing nucleotide triphosphate hydrolases"/>
    <property type="match status" value="1"/>
</dbReference>
<dbReference type="GeneID" id="14212832"/>
<dbReference type="PROSITE" id="PS50893">
    <property type="entry name" value="ABC_TRANSPORTER_2"/>
    <property type="match status" value="1"/>
</dbReference>
<dbReference type="InParanoid" id="L0ABJ3"/>
<sequence>MDTNGFDAISLNNVVKLYGNFVALKGVTFRIPDGGKYALLGPNGAGKTTTLKLIAGLLKPDHGEVRVYGLDPISDLESKKIIGYLPEDATPYRNLSVRENLEYIAALRGIDDVKDKVEEMLDLLKLREYERAKVARLSRGNLQKLAIALSLIHRPKVLLLDEPLNYLDIPTQEEVISLLNKLGRTMLVSTHIMAVAGRLTDKIIMISRGIVIWSGSFEELKGMANEGEPIEKVVARLMA</sequence>
<dbReference type="GO" id="GO:0005524">
    <property type="term" value="F:ATP binding"/>
    <property type="evidence" value="ECO:0007669"/>
    <property type="project" value="UniProtKB-KW"/>
</dbReference>
<dbReference type="InterPro" id="IPR027417">
    <property type="entry name" value="P-loop_NTPase"/>
</dbReference>